<keyword evidence="5" id="KW-1017">Isopeptide bond</keyword>
<dbReference type="GO" id="GO:0005634">
    <property type="term" value="C:nucleus"/>
    <property type="evidence" value="ECO:0007669"/>
    <property type="project" value="UniProtKB-SubCell"/>
</dbReference>
<dbReference type="PANTHER" id="PTHR16515:SF63">
    <property type="entry name" value="PR DOMAIN ZINC FINGER PROTEIN 1"/>
    <property type="match status" value="1"/>
</dbReference>
<dbReference type="GO" id="GO:0045087">
    <property type="term" value="P:innate immune response"/>
    <property type="evidence" value="ECO:0007669"/>
    <property type="project" value="UniProtKB-KW"/>
</dbReference>
<evidence type="ECO:0000256" key="14">
    <source>
        <dbReference type="ARBA" id="ARBA00022843"/>
    </source>
</evidence>
<proteinExistence type="predicted"/>
<evidence type="ECO:0000256" key="16">
    <source>
        <dbReference type="ARBA" id="ARBA00023015"/>
    </source>
</evidence>
<dbReference type="InterPro" id="IPR001214">
    <property type="entry name" value="SET_dom"/>
</dbReference>
<feature type="region of interest" description="Disordered" evidence="26">
    <location>
        <begin position="435"/>
        <end position="474"/>
    </location>
</feature>
<keyword evidence="9" id="KW-0949">S-adenosyl-L-methionine</keyword>
<accession>A0A9X9LSC5</accession>
<dbReference type="GO" id="GO:0032259">
    <property type="term" value="P:methylation"/>
    <property type="evidence" value="ECO:0007669"/>
    <property type="project" value="UniProtKB-KW"/>
</dbReference>
<feature type="region of interest" description="Disordered" evidence="26">
    <location>
        <begin position="62"/>
        <end position="102"/>
    </location>
</feature>
<dbReference type="FunFam" id="3.30.160.60:FF:000262">
    <property type="entry name" value="PR domain zinc finger protein 1"/>
    <property type="match status" value="1"/>
</dbReference>
<keyword evidence="3" id="KW-0963">Cytoplasm</keyword>
<dbReference type="Gene3D" id="3.30.160.60">
    <property type="entry name" value="Classic Zinc Finger"/>
    <property type="match status" value="4"/>
</dbReference>
<dbReference type="FunFam" id="3.30.160.60:FF:000211">
    <property type="entry name" value="PR domain zinc finger protein 1"/>
    <property type="match status" value="1"/>
</dbReference>
<dbReference type="PROSITE" id="PS50280">
    <property type="entry name" value="SET"/>
    <property type="match status" value="1"/>
</dbReference>
<dbReference type="InterPro" id="IPR050331">
    <property type="entry name" value="Zinc_finger"/>
</dbReference>
<evidence type="ECO:0000256" key="21">
    <source>
        <dbReference type="ARBA" id="ARBA00063130"/>
    </source>
</evidence>
<evidence type="ECO:0000313" key="30">
    <source>
        <dbReference type="Proteomes" id="UP000269945"/>
    </source>
</evidence>
<feature type="domain" description="C2H2-type" evidence="27">
    <location>
        <begin position="684"/>
        <end position="711"/>
    </location>
</feature>
<dbReference type="Pfam" id="PF21549">
    <property type="entry name" value="PRDM2_PR"/>
    <property type="match status" value="1"/>
</dbReference>
<name>A0A9X9LSC5_GULGU</name>
<feature type="domain" description="C2H2-type" evidence="27">
    <location>
        <begin position="740"/>
        <end position="767"/>
    </location>
</feature>
<dbReference type="InterPro" id="IPR046341">
    <property type="entry name" value="SET_dom_sf"/>
</dbReference>
<evidence type="ECO:0000256" key="17">
    <source>
        <dbReference type="ARBA" id="ARBA00023125"/>
    </source>
</evidence>
<keyword evidence="11" id="KW-0677">Repeat</keyword>
<dbReference type="Gene3D" id="2.170.270.10">
    <property type="entry name" value="SET domain"/>
    <property type="match status" value="1"/>
</dbReference>
<keyword evidence="7" id="KW-0489">Methyltransferase</keyword>
<dbReference type="PANTHER" id="PTHR16515">
    <property type="entry name" value="PR DOMAIN ZINC FINGER PROTEIN"/>
    <property type="match status" value="1"/>
</dbReference>
<dbReference type="SMART" id="SM00355">
    <property type="entry name" value="ZnF_C2H2"/>
    <property type="match status" value="5"/>
</dbReference>
<gene>
    <name evidence="29" type="ORF">BN2614_LOCUS1</name>
</gene>
<feature type="domain" description="C2H2-type" evidence="27">
    <location>
        <begin position="712"/>
        <end position="739"/>
    </location>
</feature>
<feature type="compositionally biased region" description="Low complexity" evidence="26">
    <location>
        <begin position="70"/>
        <end position="81"/>
    </location>
</feature>
<dbReference type="FunFam" id="3.30.160.60:FF:000446">
    <property type="entry name" value="Zinc finger protein"/>
    <property type="match status" value="1"/>
</dbReference>
<dbReference type="GO" id="GO:0005737">
    <property type="term" value="C:cytoplasm"/>
    <property type="evidence" value="ECO:0007669"/>
    <property type="project" value="UniProtKB-SubCell"/>
</dbReference>
<evidence type="ECO:0000256" key="19">
    <source>
        <dbReference type="ARBA" id="ARBA00023163"/>
    </source>
</evidence>
<keyword evidence="4" id="KW-0678">Repressor</keyword>
<evidence type="ECO:0000256" key="24">
    <source>
        <dbReference type="ARBA" id="ARBA00082169"/>
    </source>
</evidence>
<dbReference type="InterPro" id="IPR036236">
    <property type="entry name" value="Znf_C2H2_sf"/>
</dbReference>
<evidence type="ECO:0000256" key="7">
    <source>
        <dbReference type="ARBA" id="ARBA00022603"/>
    </source>
</evidence>
<keyword evidence="19" id="KW-0804">Transcription</keyword>
<dbReference type="GO" id="GO:0008168">
    <property type="term" value="F:methyltransferase activity"/>
    <property type="evidence" value="ECO:0007669"/>
    <property type="project" value="UniProtKB-KW"/>
</dbReference>
<evidence type="ECO:0000256" key="1">
    <source>
        <dbReference type="ARBA" id="ARBA00004123"/>
    </source>
</evidence>
<dbReference type="PIRSF" id="PIRSF013212">
    <property type="entry name" value="PRDM1"/>
    <property type="match status" value="1"/>
</dbReference>
<evidence type="ECO:0000256" key="10">
    <source>
        <dbReference type="ARBA" id="ARBA00022723"/>
    </source>
</evidence>
<evidence type="ECO:0000256" key="15">
    <source>
        <dbReference type="ARBA" id="ARBA00022859"/>
    </source>
</evidence>
<dbReference type="SUPFAM" id="SSF57667">
    <property type="entry name" value="beta-beta-alpha zinc fingers"/>
    <property type="match status" value="3"/>
</dbReference>
<feature type="region of interest" description="Disordered" evidence="26">
    <location>
        <begin position="1"/>
        <end position="42"/>
    </location>
</feature>
<dbReference type="CDD" id="cd19187">
    <property type="entry name" value="PR-SET_PRDM1"/>
    <property type="match status" value="1"/>
</dbReference>
<feature type="region of interest" description="Disordered" evidence="26">
    <location>
        <begin position="609"/>
        <end position="637"/>
    </location>
</feature>
<comment type="subunit">
    <text evidence="21">Interacts with PRMT5. Interacts with FBXO10. Interacts with FBXO11. Interacts with multiple nuclear sumoylation E3 ligases, including CBX4, PIAS1, PIAS2, PIAS3, PIAS4, PML and RNF4, but not RANBP2. Interacts with LDB1, SMARCD3 and SMARCC1. Interacts with EEIG1; following TNFSF11/RANKL stimulation in bone marrow-derived macrophages, the interaction promotes the binding of PRDM1/BLIMP1 to the gene promoter of IRF8.</text>
</comment>
<dbReference type="FunFam" id="3.30.160.60:FF:000132">
    <property type="entry name" value="PR domain zinc finger protein 1"/>
    <property type="match status" value="1"/>
</dbReference>
<evidence type="ECO:0000256" key="26">
    <source>
        <dbReference type="SAM" id="MobiDB-lite"/>
    </source>
</evidence>
<keyword evidence="12 25" id="KW-0863">Zinc-finger</keyword>
<dbReference type="GO" id="GO:0008270">
    <property type="term" value="F:zinc ion binding"/>
    <property type="evidence" value="ECO:0007669"/>
    <property type="project" value="UniProtKB-KW"/>
</dbReference>
<evidence type="ECO:0000259" key="27">
    <source>
        <dbReference type="PROSITE" id="PS50157"/>
    </source>
</evidence>
<keyword evidence="6" id="KW-0399">Innate immunity</keyword>
<evidence type="ECO:0000256" key="23">
    <source>
        <dbReference type="ARBA" id="ARBA00078797"/>
    </source>
</evidence>
<feature type="compositionally biased region" description="Polar residues" evidence="26">
    <location>
        <begin position="453"/>
        <end position="470"/>
    </location>
</feature>
<keyword evidence="18" id="KW-1064">Adaptive immunity</keyword>
<feature type="compositionally biased region" description="Low complexity" evidence="26">
    <location>
        <begin position="619"/>
        <end position="634"/>
    </location>
</feature>
<evidence type="ECO:0000256" key="25">
    <source>
        <dbReference type="PROSITE-ProRule" id="PRU00042"/>
    </source>
</evidence>
<dbReference type="Proteomes" id="UP000269945">
    <property type="component" value="Unassembled WGS sequence"/>
</dbReference>
<feature type="compositionally biased region" description="Low complexity" evidence="26">
    <location>
        <begin position="436"/>
        <end position="452"/>
    </location>
</feature>
<evidence type="ECO:0000256" key="6">
    <source>
        <dbReference type="ARBA" id="ARBA00022588"/>
    </source>
</evidence>
<reference evidence="29 30" key="1">
    <citation type="submission" date="2018-10" db="EMBL/GenBank/DDBJ databases">
        <authorList>
            <person name="Ekblom R."/>
            <person name="Jareborg N."/>
        </authorList>
    </citation>
    <scope>NUCLEOTIDE SEQUENCE [LARGE SCALE GENOMIC DNA]</scope>
    <source>
        <tissue evidence="29">Muscle</tissue>
    </source>
</reference>
<feature type="non-terminal residue" evidence="29">
    <location>
        <position position="1"/>
    </location>
</feature>
<dbReference type="InterPro" id="IPR016608">
    <property type="entry name" value="PRDM1"/>
</dbReference>
<comment type="subcellular location">
    <subcellularLocation>
        <location evidence="2">Cytoplasm</location>
    </subcellularLocation>
    <subcellularLocation>
        <location evidence="1">Nucleus</location>
    </subcellularLocation>
</comment>
<feature type="compositionally biased region" description="Basic residues" evidence="26">
    <location>
        <begin position="82"/>
        <end position="91"/>
    </location>
</feature>
<dbReference type="AlphaFoldDB" id="A0A9X9LSC5"/>
<keyword evidence="10" id="KW-0479">Metal-binding</keyword>
<evidence type="ECO:0000256" key="3">
    <source>
        <dbReference type="ARBA" id="ARBA00022490"/>
    </source>
</evidence>
<dbReference type="GO" id="GO:0000978">
    <property type="term" value="F:RNA polymerase II cis-regulatory region sequence-specific DNA binding"/>
    <property type="evidence" value="ECO:0007669"/>
    <property type="project" value="TreeGrafter"/>
</dbReference>
<evidence type="ECO:0000256" key="18">
    <source>
        <dbReference type="ARBA" id="ARBA00023130"/>
    </source>
</evidence>
<keyword evidence="30" id="KW-1185">Reference proteome</keyword>
<keyword evidence="16" id="KW-0805">Transcription regulation</keyword>
<dbReference type="GO" id="GO:0001227">
    <property type="term" value="F:DNA-binding transcription repressor activity, RNA polymerase II-specific"/>
    <property type="evidence" value="ECO:0007669"/>
    <property type="project" value="InterPro"/>
</dbReference>
<keyword evidence="20" id="KW-0539">Nucleus</keyword>
<dbReference type="SUPFAM" id="SSF82199">
    <property type="entry name" value="SET domain"/>
    <property type="match status" value="1"/>
</dbReference>
<comment type="caution">
    <text evidence="29">The sequence shown here is derived from an EMBL/GenBank/DDBJ whole genome shotgun (WGS) entry which is preliminary data.</text>
</comment>
<dbReference type="PROSITE" id="PS00028">
    <property type="entry name" value="ZINC_FINGER_C2H2_1"/>
    <property type="match status" value="4"/>
</dbReference>
<dbReference type="SMART" id="SM00317">
    <property type="entry name" value="SET"/>
    <property type="match status" value="1"/>
</dbReference>
<evidence type="ECO:0000256" key="2">
    <source>
        <dbReference type="ARBA" id="ARBA00004496"/>
    </source>
</evidence>
<evidence type="ECO:0000259" key="28">
    <source>
        <dbReference type="PROSITE" id="PS50280"/>
    </source>
</evidence>
<evidence type="ECO:0000256" key="5">
    <source>
        <dbReference type="ARBA" id="ARBA00022499"/>
    </source>
</evidence>
<dbReference type="EMBL" id="CYRY02014438">
    <property type="protein sequence ID" value="VCW84503.1"/>
    <property type="molecule type" value="Genomic_DNA"/>
</dbReference>
<evidence type="ECO:0000256" key="8">
    <source>
        <dbReference type="ARBA" id="ARBA00022679"/>
    </source>
</evidence>
<evidence type="ECO:0000256" key="4">
    <source>
        <dbReference type="ARBA" id="ARBA00022491"/>
    </source>
</evidence>
<dbReference type="InterPro" id="IPR044413">
    <property type="entry name" value="PRDM1_PR-SET"/>
</dbReference>
<protein>
    <recommendedName>
        <fullName evidence="22">PR domain zinc finger protein 1</fullName>
    </recommendedName>
    <alternativeName>
        <fullName evidence="23">Beta-interferon gene positive regulatory domain I-binding factor</fullName>
    </alternativeName>
    <alternativeName>
        <fullName evidence="24">PR domain-containing protein 1</fullName>
    </alternativeName>
</protein>
<dbReference type="FunFam" id="3.30.160.60:FF:000748">
    <property type="entry name" value="PR domain zinc finger protein"/>
    <property type="match status" value="1"/>
</dbReference>
<keyword evidence="13" id="KW-0862">Zinc</keyword>
<dbReference type="Pfam" id="PF00096">
    <property type="entry name" value="zf-C2H2"/>
    <property type="match status" value="4"/>
</dbReference>
<dbReference type="InterPro" id="IPR013087">
    <property type="entry name" value="Znf_C2H2_type"/>
</dbReference>
<evidence type="ECO:0000256" key="9">
    <source>
        <dbReference type="ARBA" id="ARBA00022691"/>
    </source>
</evidence>
<keyword evidence="15" id="KW-0391">Immunity</keyword>
<dbReference type="GO" id="GO:0002250">
    <property type="term" value="P:adaptive immune response"/>
    <property type="evidence" value="ECO:0007669"/>
    <property type="project" value="UniProtKB-KW"/>
</dbReference>
<dbReference type="FunFam" id="2.170.270.10:FF:000019">
    <property type="entry name" value="PR domain zinc finger protein 1"/>
    <property type="match status" value="1"/>
</dbReference>
<evidence type="ECO:0000256" key="20">
    <source>
        <dbReference type="ARBA" id="ARBA00023242"/>
    </source>
</evidence>
<evidence type="ECO:0000256" key="22">
    <source>
        <dbReference type="ARBA" id="ARBA00067594"/>
    </source>
</evidence>
<keyword evidence="14" id="KW-0832">Ubl conjugation</keyword>
<evidence type="ECO:0000256" key="12">
    <source>
        <dbReference type="ARBA" id="ARBA00022771"/>
    </source>
</evidence>
<dbReference type="PROSITE" id="PS50157">
    <property type="entry name" value="ZINC_FINGER_C2H2_2"/>
    <property type="match status" value="4"/>
</dbReference>
<feature type="domain" description="C2H2-type" evidence="27">
    <location>
        <begin position="768"/>
        <end position="795"/>
    </location>
</feature>
<evidence type="ECO:0000313" key="29">
    <source>
        <dbReference type="EMBL" id="VCW84503.1"/>
    </source>
</evidence>
<sequence length="933" mass="102885">PGLSSRRGSGESRCGHAPLQQLVGVNQTNGKSAAGRGKEPPVWLTQTESAAVTLSPPVLRRGRAARGTCPPRRAGTRAPGRPWRRRDRRAARQSSARGGTRRKCGLCRDERHFSPMLDICLEKRVGTTLAAPKCSSSTVRLRGLTDGTMKMDMEDADMTLWAEAEFEEKCTYIVNDHPWDCGADGGTSVQAEASLPRNLLFKYATNSKEVIGVVSKEYIPKGTRFGPLVGEIYTNDTVPKNANRKYFWRIYSRGELLHFIDGFNEEKSNWMRYVNPAHSAREQNLAACQNGMNIYFYTIKPIPANQELLVWYCRDFAERLHYPYPGELTTMNLTQTQSHPKQPSTEKNELCTKSVPKREYSVKEILKLDSNPSKGKDCYRSNISPFASEKEADDFRKNGSPEMPFYPRVVYPIRAPLPEDFLKAYGMERPTYITHSPIPSSATPSPSARSSPDQSLKSCSPHSSPGNTVSPLAPCPPDHRDSYAYLNAPYGPEGLGSYPGYAPAPHLPPAFIPSYNAHYPKFLLPPYGVNCSGLGTVGNMGGVGNLSLFPRLYPVYGSLLGGGGLPHPLLSPASLPSSLPSDGARRPLQPDHAREVLVPAPHSAFSLPGAAASMKDRASSPTSGSPTAGTAASAEHVVQPKATSAALAAPGSDEAMNLIKNKRNMTGYKTLPYPLKKQNGKIKYECNVCAKTFGQLSNLKVHLRVHSGERPFKCQTCNKGFTQLAHLQKHYLVHTGEKPHECQVCHKRFSSTSNLKTHLRLHSGEKPYQCKVCPAKFTQFVHLKLHKRLHTRERPHKCAHCHKSYIHLCSLKVHLKGNCPVAPATGMPLDDLTRINEEIEKFDISDNADRLEDMEDNIDVTSVVEKEILAVVRKEKEETGLKVSLQRNMGNGLLSGCSLYESSDPSLMKLAHSNPLPLGPVKVKQETVEPMDP</sequence>
<organism evidence="29 30">
    <name type="scientific">Gulo gulo</name>
    <name type="common">Wolverine</name>
    <name type="synonym">Gluton</name>
    <dbReference type="NCBI Taxonomy" id="48420"/>
    <lineage>
        <taxon>Eukaryota</taxon>
        <taxon>Metazoa</taxon>
        <taxon>Chordata</taxon>
        <taxon>Craniata</taxon>
        <taxon>Vertebrata</taxon>
        <taxon>Euteleostomi</taxon>
        <taxon>Mammalia</taxon>
        <taxon>Eutheria</taxon>
        <taxon>Laurasiatheria</taxon>
        <taxon>Carnivora</taxon>
        <taxon>Caniformia</taxon>
        <taxon>Musteloidea</taxon>
        <taxon>Mustelidae</taxon>
        <taxon>Guloninae</taxon>
        <taxon>Gulo</taxon>
    </lineage>
</organism>
<evidence type="ECO:0000256" key="11">
    <source>
        <dbReference type="ARBA" id="ARBA00022737"/>
    </source>
</evidence>
<dbReference type="GO" id="GO:0045165">
    <property type="term" value="P:cell fate commitment"/>
    <property type="evidence" value="ECO:0007669"/>
    <property type="project" value="TreeGrafter"/>
</dbReference>
<evidence type="ECO:0000256" key="13">
    <source>
        <dbReference type="ARBA" id="ARBA00022833"/>
    </source>
</evidence>
<keyword evidence="8" id="KW-0808">Transferase</keyword>
<feature type="domain" description="SET" evidence="28">
    <location>
        <begin position="196"/>
        <end position="313"/>
    </location>
</feature>
<keyword evidence="17" id="KW-0238">DNA-binding</keyword>